<keyword evidence="3" id="KW-1185">Reference proteome</keyword>
<evidence type="ECO:0008006" key="4">
    <source>
        <dbReference type="Google" id="ProtNLM"/>
    </source>
</evidence>
<gene>
    <name evidence="2" type="ORF">EJ03DRAFT_136585</name>
</gene>
<proteinExistence type="predicted"/>
<name>A0A6G1L5H8_9PEZI</name>
<evidence type="ECO:0000313" key="3">
    <source>
        <dbReference type="Proteomes" id="UP000799436"/>
    </source>
</evidence>
<feature type="chain" id="PRO_5026305390" description="Ecp2 effector protein domain-containing protein" evidence="1">
    <location>
        <begin position="20"/>
        <end position="156"/>
    </location>
</feature>
<dbReference type="Proteomes" id="UP000799436">
    <property type="component" value="Unassembled WGS sequence"/>
</dbReference>
<keyword evidence="1" id="KW-0732">Signal</keyword>
<dbReference type="AlphaFoldDB" id="A0A6G1L5H8"/>
<dbReference type="OrthoDB" id="10451948at2759"/>
<sequence>MKVFTAILAAVSLLPATSALPTTTSPPHPKRTVAPDHEYCQSFQHNGFTGLKYGVELGVDFNDGERCNFVYDSLVNAGVEITAGSWICQAPFGNPAETYFEFDVAAKDGWIPDVVNEVVDAIYGDFITGGIYCLDPYSDKRGVGEAGGRHLFARLE</sequence>
<organism evidence="2 3">
    <name type="scientific">Teratosphaeria nubilosa</name>
    <dbReference type="NCBI Taxonomy" id="161662"/>
    <lineage>
        <taxon>Eukaryota</taxon>
        <taxon>Fungi</taxon>
        <taxon>Dikarya</taxon>
        <taxon>Ascomycota</taxon>
        <taxon>Pezizomycotina</taxon>
        <taxon>Dothideomycetes</taxon>
        <taxon>Dothideomycetidae</taxon>
        <taxon>Mycosphaerellales</taxon>
        <taxon>Teratosphaeriaceae</taxon>
        <taxon>Teratosphaeria</taxon>
    </lineage>
</organism>
<reference evidence="2" key="1">
    <citation type="journal article" date="2020" name="Stud. Mycol.">
        <title>101 Dothideomycetes genomes: a test case for predicting lifestyles and emergence of pathogens.</title>
        <authorList>
            <person name="Haridas S."/>
            <person name="Albert R."/>
            <person name="Binder M."/>
            <person name="Bloem J."/>
            <person name="Labutti K."/>
            <person name="Salamov A."/>
            <person name="Andreopoulos B."/>
            <person name="Baker S."/>
            <person name="Barry K."/>
            <person name="Bills G."/>
            <person name="Bluhm B."/>
            <person name="Cannon C."/>
            <person name="Castanera R."/>
            <person name="Culley D."/>
            <person name="Daum C."/>
            <person name="Ezra D."/>
            <person name="Gonzalez J."/>
            <person name="Henrissat B."/>
            <person name="Kuo A."/>
            <person name="Liang C."/>
            <person name="Lipzen A."/>
            <person name="Lutzoni F."/>
            <person name="Magnuson J."/>
            <person name="Mondo S."/>
            <person name="Nolan M."/>
            <person name="Ohm R."/>
            <person name="Pangilinan J."/>
            <person name="Park H.-J."/>
            <person name="Ramirez L."/>
            <person name="Alfaro M."/>
            <person name="Sun H."/>
            <person name="Tritt A."/>
            <person name="Yoshinaga Y."/>
            <person name="Zwiers L.-H."/>
            <person name="Turgeon B."/>
            <person name="Goodwin S."/>
            <person name="Spatafora J."/>
            <person name="Crous P."/>
            <person name="Grigoriev I."/>
        </authorList>
    </citation>
    <scope>NUCLEOTIDE SEQUENCE</scope>
    <source>
        <strain evidence="2">CBS 116005</strain>
    </source>
</reference>
<evidence type="ECO:0000256" key="1">
    <source>
        <dbReference type="SAM" id="SignalP"/>
    </source>
</evidence>
<protein>
    <recommendedName>
        <fullName evidence="4">Ecp2 effector protein domain-containing protein</fullName>
    </recommendedName>
</protein>
<accession>A0A6G1L5H8</accession>
<dbReference type="EMBL" id="ML995848">
    <property type="protein sequence ID" value="KAF2768086.1"/>
    <property type="molecule type" value="Genomic_DNA"/>
</dbReference>
<feature type="signal peptide" evidence="1">
    <location>
        <begin position="1"/>
        <end position="19"/>
    </location>
</feature>
<evidence type="ECO:0000313" key="2">
    <source>
        <dbReference type="EMBL" id="KAF2768086.1"/>
    </source>
</evidence>